<dbReference type="Pfam" id="PF23183">
    <property type="entry name" value="bHLH_NPAS4"/>
    <property type="match status" value="1"/>
</dbReference>
<dbReference type="GO" id="GO:0000977">
    <property type="term" value="F:RNA polymerase II transcription regulatory region sequence-specific DNA binding"/>
    <property type="evidence" value="ECO:0007669"/>
    <property type="project" value="TreeGrafter"/>
</dbReference>
<feature type="domain" description="PAS" evidence="8">
    <location>
        <begin position="124"/>
        <end position="196"/>
    </location>
</feature>
<keyword evidence="2" id="KW-0677">Repeat</keyword>
<dbReference type="AlphaFoldDB" id="A0A0K0ELF8"/>
<keyword evidence="4" id="KW-0238">DNA-binding</keyword>
<dbReference type="WBParaSite" id="TCONS_00001396.p1">
    <property type="protein sequence ID" value="TCONS_00001396.p1"/>
    <property type="gene ID" value="XLOC_001284"/>
</dbReference>
<reference evidence="11" key="1">
    <citation type="submission" date="2015-08" db="UniProtKB">
        <authorList>
            <consortium name="WormBaseParasite"/>
        </authorList>
    </citation>
    <scope>IDENTIFICATION</scope>
</reference>
<dbReference type="GO" id="GO:0046983">
    <property type="term" value="F:protein dimerization activity"/>
    <property type="evidence" value="ECO:0007669"/>
    <property type="project" value="InterPro"/>
</dbReference>
<evidence type="ECO:0000256" key="6">
    <source>
        <dbReference type="ARBA" id="ARBA00023242"/>
    </source>
</evidence>
<organism evidence="11">
    <name type="scientific">Strongyloides stercoralis</name>
    <name type="common">Threadworm</name>
    <dbReference type="NCBI Taxonomy" id="6248"/>
    <lineage>
        <taxon>Eukaryota</taxon>
        <taxon>Metazoa</taxon>
        <taxon>Ecdysozoa</taxon>
        <taxon>Nematoda</taxon>
        <taxon>Chromadorea</taxon>
        <taxon>Rhabditida</taxon>
        <taxon>Tylenchina</taxon>
        <taxon>Panagrolaimomorpha</taxon>
        <taxon>Strongyloidoidea</taxon>
        <taxon>Strongyloididae</taxon>
        <taxon>Strongyloides</taxon>
    </lineage>
</organism>
<dbReference type="STRING" id="6248.A0A0K0ELF8"/>
<dbReference type="InterPro" id="IPR000014">
    <property type="entry name" value="PAS"/>
</dbReference>
<dbReference type="PANTHER" id="PTHR23043">
    <property type="entry name" value="HYPOXIA-INDUCIBLE FACTOR 1 ALPHA"/>
    <property type="match status" value="1"/>
</dbReference>
<dbReference type="CDD" id="cd00130">
    <property type="entry name" value="PAS"/>
    <property type="match status" value="1"/>
</dbReference>
<sequence length="844" mass="96048">MSALTVNYSSNNCYNNIGGGNTSLEGANTIGNNVRSTRGASKQRRDQINVEIQKLRDLLPLSSSIKERLFQLQVMSLACIFIRKQKYLPHITRKFGTNSGNNYINDSETTNYTYYTNSSNISLMPQKIQDISKALKGFLIMVTKSGKLLYISENASEYLGHSVEEIMCQGDSLYDLIDSRDHSAVQAELLSGPEGSHDIHSHEQSFPTSPPSTINKVFLCRINLSRTAKRHLQYHKFVLIHGRYMHSQEYYDTTTSMVQTFDQIQPIFAAYCHPLINPENAEILSNGSTNIFRAVQEMDMNWKEIDHIGRSYLNIDDYEYMNSKDEDINYKKFYDMIHPDDVVNIANSHRNLVTDKEGSAMCLFRLEKQKSNEYFWVHGVFIIKSSCPTTLISSDSPDEGIPLPDSNILNSSNLQLKHMIHSTYQILSELEANALRANLWIYSIKHHIPKELCYVKEGEHNLNSFTNSSCLSPSSSTHKTGRHSSITGTEIDLPSPLLDTQTYPGNFVDPNNNIYIRPISTNQIPSSQEAIKVEIPQTSIVHSKYLSNDYYGNNIKNDHNIKVPLNLLTPEHSSPDSNCSLPSKSDQYKGNVIYPSVNHNFFDGQSHLPNDNQQSMNMTFFDTVSSIDGPLPELGDNLDEYFKQVEFSPYQIENKNLSISLFNSSNPINNEGKSSNINRGMIMTPPSTSSTPSTLSSPQMHKIIKHDVPSSTTNEDWWKNNKSTNSGRFVPYKIDKKSNNNYHRQRHSIQIGISENDNSYIAMCNNNFYNYGNEHRPYENQLYYTSNNHWTIDGNHLNTNIGNPNSLNEIPCHQDSYGNMYPYQSNYTSKLFQRRLSDCNGLNN</sequence>
<evidence type="ECO:0000259" key="8">
    <source>
        <dbReference type="PROSITE" id="PS50112"/>
    </source>
</evidence>
<dbReference type="GO" id="GO:0005634">
    <property type="term" value="C:nucleus"/>
    <property type="evidence" value="ECO:0007669"/>
    <property type="project" value="UniProtKB-SubCell"/>
</dbReference>
<dbReference type="InterPro" id="IPR013767">
    <property type="entry name" value="PAS_fold"/>
</dbReference>
<dbReference type="PANTHER" id="PTHR23043:SF39">
    <property type="entry name" value="DYSFUSION, ISOFORM D"/>
    <property type="match status" value="1"/>
</dbReference>
<dbReference type="SUPFAM" id="SSF55785">
    <property type="entry name" value="PYP-like sensor domain (PAS domain)"/>
    <property type="match status" value="1"/>
</dbReference>
<dbReference type="InterPro" id="IPR011598">
    <property type="entry name" value="bHLH_dom"/>
</dbReference>
<dbReference type="InterPro" id="IPR056192">
    <property type="entry name" value="bHLH_NPAS4"/>
</dbReference>
<protein>
    <submittedName>
        <fullName evidence="12">BHLH domain-containing protein</fullName>
    </submittedName>
    <submittedName>
        <fullName evidence="11">Neuronal PAS domain-containing protein 4</fullName>
    </submittedName>
</protein>
<dbReference type="SMART" id="SM00091">
    <property type="entry name" value="PAS"/>
    <property type="match status" value="1"/>
</dbReference>
<keyword evidence="3" id="KW-0805">Transcription regulation</keyword>
<feature type="region of interest" description="Disordered" evidence="7">
    <location>
        <begin position="473"/>
        <end position="495"/>
    </location>
</feature>
<keyword evidence="5" id="KW-0804">Transcription</keyword>
<keyword evidence="6" id="KW-0539">Nucleus</keyword>
<dbReference type="PROSITE" id="PS50112">
    <property type="entry name" value="PAS"/>
    <property type="match status" value="1"/>
</dbReference>
<keyword evidence="10" id="KW-1185">Reference proteome</keyword>
<dbReference type="Pfam" id="PF00989">
    <property type="entry name" value="PAS"/>
    <property type="match status" value="1"/>
</dbReference>
<dbReference type="InterPro" id="IPR035965">
    <property type="entry name" value="PAS-like_dom_sf"/>
</dbReference>
<evidence type="ECO:0000259" key="9">
    <source>
        <dbReference type="PROSITE" id="PS50888"/>
    </source>
</evidence>
<evidence type="ECO:0000256" key="3">
    <source>
        <dbReference type="ARBA" id="ARBA00023015"/>
    </source>
</evidence>
<evidence type="ECO:0000313" key="11">
    <source>
        <dbReference type="WBParaSite" id="SSTP_0001030200.1"/>
    </source>
</evidence>
<comment type="subcellular location">
    <subcellularLocation>
        <location evidence="1">Nucleus</location>
    </subcellularLocation>
</comment>
<evidence type="ECO:0000256" key="5">
    <source>
        <dbReference type="ARBA" id="ARBA00023163"/>
    </source>
</evidence>
<evidence type="ECO:0000313" key="10">
    <source>
        <dbReference type="Proteomes" id="UP000035681"/>
    </source>
</evidence>
<accession>A0A0K0ELF8</accession>
<evidence type="ECO:0000256" key="2">
    <source>
        <dbReference type="ARBA" id="ARBA00022737"/>
    </source>
</evidence>
<dbReference type="WBParaSite" id="SSTP_0001030200.1">
    <property type="protein sequence ID" value="SSTP_0001030200.1"/>
    <property type="gene ID" value="SSTP_0001030200"/>
</dbReference>
<dbReference type="Gene3D" id="3.30.450.20">
    <property type="entry name" value="PAS domain"/>
    <property type="match status" value="2"/>
</dbReference>
<dbReference type="GO" id="GO:0010557">
    <property type="term" value="P:positive regulation of macromolecule biosynthetic process"/>
    <property type="evidence" value="ECO:0007669"/>
    <property type="project" value="UniProtKB-ARBA"/>
</dbReference>
<dbReference type="CDD" id="cd19697">
    <property type="entry name" value="bHLH-PAS_NPAS4_PASD10"/>
    <property type="match status" value="1"/>
</dbReference>
<evidence type="ECO:0000256" key="4">
    <source>
        <dbReference type="ARBA" id="ARBA00023125"/>
    </source>
</evidence>
<dbReference type="PROSITE" id="PS50888">
    <property type="entry name" value="BHLH"/>
    <property type="match status" value="1"/>
</dbReference>
<proteinExistence type="predicted"/>
<dbReference type="Proteomes" id="UP000035681">
    <property type="component" value="Unplaced"/>
</dbReference>
<feature type="domain" description="BHLH" evidence="9">
    <location>
        <begin position="32"/>
        <end position="85"/>
    </location>
</feature>
<evidence type="ECO:0000256" key="1">
    <source>
        <dbReference type="ARBA" id="ARBA00004123"/>
    </source>
</evidence>
<evidence type="ECO:0000313" key="12">
    <source>
        <dbReference type="WBParaSite" id="TCONS_00001396.p1"/>
    </source>
</evidence>
<name>A0A0K0ELF8_STRER</name>
<evidence type="ECO:0000256" key="7">
    <source>
        <dbReference type="SAM" id="MobiDB-lite"/>
    </source>
</evidence>
<dbReference type="GO" id="GO:0000981">
    <property type="term" value="F:DNA-binding transcription factor activity, RNA polymerase II-specific"/>
    <property type="evidence" value="ECO:0007669"/>
    <property type="project" value="TreeGrafter"/>
</dbReference>